<dbReference type="Proteomes" id="UP001055439">
    <property type="component" value="Chromosome 10"/>
</dbReference>
<feature type="region of interest" description="Disordered" evidence="2">
    <location>
        <begin position="87"/>
        <end position="106"/>
    </location>
</feature>
<feature type="region of interest" description="Disordered" evidence="2">
    <location>
        <begin position="1"/>
        <end position="23"/>
    </location>
</feature>
<gene>
    <name evidence="3" type="ORF">MUK42_02966</name>
</gene>
<accession>A0A9E7EJN3</accession>
<name>A0A9E7EJN3_9LILI</name>
<feature type="compositionally biased region" description="Polar residues" evidence="2">
    <location>
        <begin position="1"/>
        <end position="10"/>
    </location>
</feature>
<protein>
    <submittedName>
        <fullName evidence="3">Uncharacterized protein</fullName>
    </submittedName>
</protein>
<feature type="coiled-coil region" evidence="1">
    <location>
        <begin position="26"/>
        <end position="71"/>
    </location>
</feature>
<evidence type="ECO:0000313" key="4">
    <source>
        <dbReference type="Proteomes" id="UP001055439"/>
    </source>
</evidence>
<dbReference type="EMBL" id="CP097503">
    <property type="protein sequence ID" value="URD78655.1"/>
    <property type="molecule type" value="Genomic_DNA"/>
</dbReference>
<dbReference type="AlphaFoldDB" id="A0A9E7EJN3"/>
<sequence length="148" mass="17426">MENANTSSQLEEPMQQGEDSVSEVLVHNLSRRLEALEHSVRYLEDNMMTRLSAMEERVEELMRRMDGYNDLSRSWSQQVSLEVPTVSPNAPAILPSPPVAARPKKKQRTLIARRVIRRYQRLVKPSWDNKPFMRRVIKKIEKKRRQRS</sequence>
<evidence type="ECO:0000256" key="1">
    <source>
        <dbReference type="SAM" id="Coils"/>
    </source>
</evidence>
<keyword evidence="4" id="KW-1185">Reference proteome</keyword>
<dbReference type="EMBL" id="CP097503">
    <property type="protein sequence ID" value="URD78654.1"/>
    <property type="molecule type" value="Genomic_DNA"/>
</dbReference>
<organism evidence="3 4">
    <name type="scientific">Musa troglodytarum</name>
    <name type="common">fe'i banana</name>
    <dbReference type="NCBI Taxonomy" id="320322"/>
    <lineage>
        <taxon>Eukaryota</taxon>
        <taxon>Viridiplantae</taxon>
        <taxon>Streptophyta</taxon>
        <taxon>Embryophyta</taxon>
        <taxon>Tracheophyta</taxon>
        <taxon>Spermatophyta</taxon>
        <taxon>Magnoliopsida</taxon>
        <taxon>Liliopsida</taxon>
        <taxon>Zingiberales</taxon>
        <taxon>Musaceae</taxon>
        <taxon>Musa</taxon>
    </lineage>
</organism>
<evidence type="ECO:0000313" key="3">
    <source>
        <dbReference type="EMBL" id="URD78654.1"/>
    </source>
</evidence>
<evidence type="ECO:0000256" key="2">
    <source>
        <dbReference type="SAM" id="MobiDB-lite"/>
    </source>
</evidence>
<reference evidence="3" key="1">
    <citation type="submission" date="2022-05" db="EMBL/GenBank/DDBJ databases">
        <title>The Musa troglodytarum L. genome provides insights into the mechanism of non-climacteric behaviour and enrichment of carotenoids.</title>
        <authorList>
            <person name="Wang J."/>
        </authorList>
    </citation>
    <scope>NUCLEOTIDE SEQUENCE</scope>
    <source>
        <tissue evidence="3">Leaf</tissue>
    </source>
</reference>
<proteinExistence type="predicted"/>
<keyword evidence="1" id="KW-0175">Coiled coil</keyword>
<dbReference type="OrthoDB" id="10249245at2759"/>